<feature type="compositionally biased region" description="Polar residues" evidence="1">
    <location>
        <begin position="77"/>
        <end position="88"/>
    </location>
</feature>
<feature type="region of interest" description="Disordered" evidence="1">
    <location>
        <begin position="67"/>
        <end position="102"/>
    </location>
</feature>
<evidence type="ECO:0000313" key="4">
    <source>
        <dbReference type="Proteomes" id="UP000283709"/>
    </source>
</evidence>
<organism evidence="3 4">
    <name type="scientific">Paraburkholderia fungorum</name>
    <dbReference type="NCBI Taxonomy" id="134537"/>
    <lineage>
        <taxon>Bacteria</taxon>
        <taxon>Pseudomonadati</taxon>
        <taxon>Pseudomonadota</taxon>
        <taxon>Betaproteobacteria</taxon>
        <taxon>Burkholderiales</taxon>
        <taxon>Burkholderiaceae</taxon>
        <taxon>Paraburkholderia</taxon>
    </lineage>
</organism>
<dbReference type="EMBL" id="MCAS01000011">
    <property type="protein sequence ID" value="RKF47059.1"/>
    <property type="molecule type" value="Genomic_DNA"/>
</dbReference>
<feature type="compositionally biased region" description="Low complexity" evidence="1">
    <location>
        <begin position="89"/>
        <end position="98"/>
    </location>
</feature>
<keyword evidence="2" id="KW-1133">Transmembrane helix</keyword>
<dbReference type="OrthoDB" id="9035847at2"/>
<feature type="transmembrane region" description="Helical" evidence="2">
    <location>
        <begin position="26"/>
        <end position="46"/>
    </location>
</feature>
<sequence length="167" mass="17929">MKSRIINTVGTIGQQLPRRFPRISQAGLALTGAACALALSGCYYPYGYYPGGYYPYYATVPANTTQQDVQVGPPDSQAAQLTQQPPVSAQQRAQNAQQNPPPAYTVAAVPPPVYVAPAYPAYYPPPVYPAYYGYPGWYGPSVSIGFGFGGYWGGGRGYWGGGHGHWH</sequence>
<proteinExistence type="predicted"/>
<evidence type="ECO:0000256" key="2">
    <source>
        <dbReference type="SAM" id="Phobius"/>
    </source>
</evidence>
<keyword evidence="2" id="KW-0472">Membrane</keyword>
<dbReference type="AlphaFoldDB" id="A0A420GP37"/>
<evidence type="ECO:0000256" key="1">
    <source>
        <dbReference type="SAM" id="MobiDB-lite"/>
    </source>
</evidence>
<dbReference type="RefSeq" id="WP_120344503.1">
    <property type="nucleotide sequence ID" value="NZ_MCAS01000011.1"/>
</dbReference>
<evidence type="ECO:0000313" key="3">
    <source>
        <dbReference type="EMBL" id="RKF47059.1"/>
    </source>
</evidence>
<keyword evidence="2" id="KW-0812">Transmembrane</keyword>
<protein>
    <recommendedName>
        <fullName evidence="5">Lipoprotein</fullName>
    </recommendedName>
</protein>
<accession>A0A420GP37</accession>
<reference evidence="3 4" key="1">
    <citation type="submission" date="2016-07" db="EMBL/GenBank/DDBJ databases">
        <title>Genome analysis of Burkholderia fungorum ES3-20.</title>
        <authorList>
            <person name="Xu D."/>
            <person name="Yao R."/>
            <person name="Zheng S."/>
        </authorList>
    </citation>
    <scope>NUCLEOTIDE SEQUENCE [LARGE SCALE GENOMIC DNA]</scope>
    <source>
        <strain evidence="3 4">ES3-20</strain>
    </source>
</reference>
<gene>
    <name evidence="3" type="ORF">BCY88_24180</name>
</gene>
<name>A0A420GP37_9BURK</name>
<dbReference type="PROSITE" id="PS51257">
    <property type="entry name" value="PROKAR_LIPOPROTEIN"/>
    <property type="match status" value="1"/>
</dbReference>
<dbReference type="Proteomes" id="UP000283709">
    <property type="component" value="Unassembled WGS sequence"/>
</dbReference>
<evidence type="ECO:0008006" key="5">
    <source>
        <dbReference type="Google" id="ProtNLM"/>
    </source>
</evidence>
<comment type="caution">
    <text evidence="3">The sequence shown here is derived from an EMBL/GenBank/DDBJ whole genome shotgun (WGS) entry which is preliminary data.</text>
</comment>